<dbReference type="EMBL" id="LNJB01000015">
    <property type="protein sequence ID" value="KYC54258.1"/>
    <property type="molecule type" value="Genomic_DNA"/>
</dbReference>
<name>A0A150JB06_9EURY</name>
<comment type="caution">
    <text evidence="1">The sequence shown here is derived from an EMBL/GenBank/DDBJ whole genome shotgun (WGS) entry which is preliminary data.</text>
</comment>
<dbReference type="Proteomes" id="UP000092420">
    <property type="component" value="Unassembled WGS sequence"/>
</dbReference>
<organism evidence="1 2">
    <name type="scientific">Candidatus Methanofastidiosum methylothiophilum</name>
    <dbReference type="NCBI Taxonomy" id="1705564"/>
    <lineage>
        <taxon>Archaea</taxon>
        <taxon>Methanobacteriati</taxon>
        <taxon>Methanobacteriota</taxon>
        <taxon>Stenosarchaea group</taxon>
        <taxon>Candidatus Methanofastidiosia</taxon>
        <taxon>Candidatus Methanofastidiosales</taxon>
        <taxon>Candidatus Methanofastidiosaceae</taxon>
        <taxon>Candidatus Methanofastidiosum</taxon>
    </lineage>
</organism>
<evidence type="ECO:0000313" key="2">
    <source>
        <dbReference type="Proteomes" id="UP000092420"/>
    </source>
</evidence>
<evidence type="ECO:0000313" key="1">
    <source>
        <dbReference type="EMBL" id="KYC54258.1"/>
    </source>
</evidence>
<dbReference type="AlphaFoldDB" id="A0A150JB06"/>
<proteinExistence type="predicted"/>
<protein>
    <submittedName>
        <fullName evidence="1">Uncharacterized protein</fullName>
    </submittedName>
</protein>
<accession>A0A150JB06</accession>
<sequence>MESKLEKIIIEKLNSIEKDLAYIKQHMMEREDALSEEEFNAYIRSFDGENLVSLKDAKKQLGI</sequence>
<reference evidence="1 2" key="1">
    <citation type="journal article" date="2016" name="ISME J.">
        <title>Chasing the elusive Euryarchaeota class WSA2: genomes reveal a uniquely fastidious methyl-reducing methanogen.</title>
        <authorList>
            <person name="Nobu M.K."/>
            <person name="Narihiro T."/>
            <person name="Kuroda K."/>
            <person name="Mei R."/>
            <person name="Liu W.T."/>
        </authorList>
    </citation>
    <scope>NUCLEOTIDE SEQUENCE [LARGE SCALE GENOMIC DNA]</scope>
    <source>
        <strain evidence="1">ADurb1013_Bin02101</strain>
    </source>
</reference>
<gene>
    <name evidence="1" type="ORF">AN188_01148</name>
</gene>